<sequence>MECGITTTLFPPLVATMSSMLLFILLKV</sequence>
<keyword evidence="1" id="KW-1133">Transmembrane helix</keyword>
<protein>
    <submittedName>
        <fullName evidence="2">Uncharacterized protein</fullName>
    </submittedName>
</protein>
<feature type="transmembrane region" description="Helical" evidence="1">
    <location>
        <begin position="6"/>
        <end position="26"/>
    </location>
</feature>
<name>A0A0A8XP77_ARUDO</name>
<proteinExistence type="predicted"/>
<dbReference type="EMBL" id="GBRH01283502">
    <property type="protein sequence ID" value="JAD14393.1"/>
    <property type="molecule type" value="Transcribed_RNA"/>
</dbReference>
<reference evidence="2" key="2">
    <citation type="journal article" date="2015" name="Data Brief">
        <title>Shoot transcriptome of the giant reed, Arundo donax.</title>
        <authorList>
            <person name="Barrero R.A."/>
            <person name="Guerrero F.D."/>
            <person name="Moolhuijzen P."/>
            <person name="Goolsby J.A."/>
            <person name="Tidwell J."/>
            <person name="Bellgard S.E."/>
            <person name="Bellgard M.I."/>
        </authorList>
    </citation>
    <scope>NUCLEOTIDE SEQUENCE</scope>
    <source>
        <tissue evidence="2">Shoot tissue taken approximately 20 cm above the soil surface</tissue>
    </source>
</reference>
<keyword evidence="1" id="KW-0472">Membrane</keyword>
<evidence type="ECO:0000313" key="2">
    <source>
        <dbReference type="EMBL" id="JAD14393.1"/>
    </source>
</evidence>
<accession>A0A0A8XP77</accession>
<organism evidence="2">
    <name type="scientific">Arundo donax</name>
    <name type="common">Giant reed</name>
    <name type="synonym">Donax arundinaceus</name>
    <dbReference type="NCBI Taxonomy" id="35708"/>
    <lineage>
        <taxon>Eukaryota</taxon>
        <taxon>Viridiplantae</taxon>
        <taxon>Streptophyta</taxon>
        <taxon>Embryophyta</taxon>
        <taxon>Tracheophyta</taxon>
        <taxon>Spermatophyta</taxon>
        <taxon>Magnoliopsida</taxon>
        <taxon>Liliopsida</taxon>
        <taxon>Poales</taxon>
        <taxon>Poaceae</taxon>
        <taxon>PACMAD clade</taxon>
        <taxon>Arundinoideae</taxon>
        <taxon>Arundineae</taxon>
        <taxon>Arundo</taxon>
    </lineage>
</organism>
<evidence type="ECO:0000256" key="1">
    <source>
        <dbReference type="SAM" id="Phobius"/>
    </source>
</evidence>
<reference evidence="2" key="1">
    <citation type="submission" date="2014-09" db="EMBL/GenBank/DDBJ databases">
        <authorList>
            <person name="Magalhaes I.L.F."/>
            <person name="Oliveira U."/>
            <person name="Santos F.R."/>
            <person name="Vidigal T.H.D.A."/>
            <person name="Brescovit A.D."/>
            <person name="Santos A.J."/>
        </authorList>
    </citation>
    <scope>NUCLEOTIDE SEQUENCE</scope>
    <source>
        <tissue evidence="2">Shoot tissue taken approximately 20 cm above the soil surface</tissue>
    </source>
</reference>
<dbReference type="AlphaFoldDB" id="A0A0A8XP77"/>
<keyword evidence="1" id="KW-0812">Transmembrane</keyword>